<evidence type="ECO:0000256" key="5">
    <source>
        <dbReference type="ARBA" id="ARBA00023251"/>
    </source>
</evidence>
<keyword evidence="4 8" id="KW-0067">ATP-binding</keyword>
<dbReference type="RefSeq" id="WP_345595122.1">
    <property type="nucleotide sequence ID" value="NZ_BAABCQ010000101.1"/>
</dbReference>
<evidence type="ECO:0000256" key="4">
    <source>
        <dbReference type="ARBA" id="ARBA00022840"/>
    </source>
</evidence>
<dbReference type="PROSITE" id="PS50893">
    <property type="entry name" value="ABC_TRANSPORTER_2"/>
    <property type="match status" value="1"/>
</dbReference>
<dbReference type="InterPro" id="IPR017871">
    <property type="entry name" value="ABC_transporter-like_CS"/>
</dbReference>
<sequence length="335" mass="35889">MLTLSGEAETEPGSAVTEAAIRTTGLEKTYPASGSRPEVPAVRGIDLDVGRGEFFGLLGPNGAGKSTTIGMLTTLIVPTGGSAEVYGVDVVRNPIEVKRRIGVVSQNNTLDSQLTAAENLEFRGRYFGLTAKEARRRTDELIELFDLAEQRKGNPFQMSGGQAKRVMICRALMHGPEALFLDEPTAGLDPQTRTNLWQVLRELQAGGQTILLTTHYMEEAEALCDRIAVVDHGRILARGTVDELKSTVGADTVITVSYDSPVAPAGLQALADRDRISKVEVSDRQVRVFATAADGLLGELVAIGSAAGVGVIDVHQLRPSLETAFLTLTGRSYRE</sequence>
<dbReference type="PANTHER" id="PTHR42711:SF5">
    <property type="entry name" value="ABC TRANSPORTER ATP-BINDING PROTEIN NATA"/>
    <property type="match status" value="1"/>
</dbReference>
<dbReference type="InterPro" id="IPR003593">
    <property type="entry name" value="AAA+_ATPase"/>
</dbReference>
<dbReference type="InterPro" id="IPR003439">
    <property type="entry name" value="ABC_transporter-like_ATP-bd"/>
</dbReference>
<dbReference type="Gene3D" id="3.40.50.300">
    <property type="entry name" value="P-loop containing nucleotide triphosphate hydrolases"/>
    <property type="match status" value="1"/>
</dbReference>
<dbReference type="SUPFAM" id="SSF52540">
    <property type="entry name" value="P-loop containing nucleoside triphosphate hydrolases"/>
    <property type="match status" value="1"/>
</dbReference>
<dbReference type="GO" id="GO:0005524">
    <property type="term" value="F:ATP binding"/>
    <property type="evidence" value="ECO:0007669"/>
    <property type="project" value="UniProtKB-KW"/>
</dbReference>
<dbReference type="SMART" id="SM00382">
    <property type="entry name" value="AAA"/>
    <property type="match status" value="1"/>
</dbReference>
<name>A0ABP7R731_9ACTN</name>
<gene>
    <name evidence="8" type="ORF">GCM10022384_46490</name>
</gene>
<evidence type="ECO:0000256" key="2">
    <source>
        <dbReference type="ARBA" id="ARBA00022448"/>
    </source>
</evidence>
<keyword evidence="9" id="KW-1185">Reference proteome</keyword>
<comment type="subcellular location">
    <subcellularLocation>
        <location evidence="1">Cell membrane</location>
        <topology evidence="1">Peripheral membrane protein</topology>
        <orientation evidence="1">Cytoplasmic side</orientation>
    </subcellularLocation>
</comment>
<proteinExistence type="inferred from homology"/>
<evidence type="ECO:0000313" key="8">
    <source>
        <dbReference type="EMBL" id="GAA3993553.1"/>
    </source>
</evidence>
<keyword evidence="2" id="KW-0813">Transport</keyword>
<keyword evidence="5" id="KW-0046">Antibiotic resistance</keyword>
<dbReference type="InterPro" id="IPR027417">
    <property type="entry name" value="P-loop_NTPase"/>
</dbReference>
<dbReference type="PANTHER" id="PTHR42711">
    <property type="entry name" value="ABC TRANSPORTER ATP-BINDING PROTEIN"/>
    <property type="match status" value="1"/>
</dbReference>
<evidence type="ECO:0000256" key="3">
    <source>
        <dbReference type="ARBA" id="ARBA00022741"/>
    </source>
</evidence>
<keyword evidence="3" id="KW-0547">Nucleotide-binding</keyword>
<dbReference type="NCBIfam" id="TIGR01188">
    <property type="entry name" value="drrA"/>
    <property type="match status" value="1"/>
</dbReference>
<comment type="similarity">
    <text evidence="6">Belongs to the ABC transporter superfamily. Drug exporter-1 (DrugE1) (TC 3.A.1.105) family.</text>
</comment>
<feature type="domain" description="ABC transporter" evidence="7">
    <location>
        <begin position="21"/>
        <end position="257"/>
    </location>
</feature>
<organism evidence="8 9">
    <name type="scientific">Streptomyces marokkonensis</name>
    <dbReference type="NCBI Taxonomy" id="324855"/>
    <lineage>
        <taxon>Bacteria</taxon>
        <taxon>Bacillati</taxon>
        <taxon>Actinomycetota</taxon>
        <taxon>Actinomycetes</taxon>
        <taxon>Kitasatosporales</taxon>
        <taxon>Streptomycetaceae</taxon>
        <taxon>Streptomyces</taxon>
    </lineage>
</organism>
<accession>A0ABP7R731</accession>
<dbReference type="PROSITE" id="PS00211">
    <property type="entry name" value="ABC_TRANSPORTER_1"/>
    <property type="match status" value="1"/>
</dbReference>
<evidence type="ECO:0000256" key="1">
    <source>
        <dbReference type="ARBA" id="ARBA00004413"/>
    </source>
</evidence>
<comment type="caution">
    <text evidence="8">The sequence shown here is derived from an EMBL/GenBank/DDBJ whole genome shotgun (WGS) entry which is preliminary data.</text>
</comment>
<dbReference type="Proteomes" id="UP001500034">
    <property type="component" value="Unassembled WGS sequence"/>
</dbReference>
<dbReference type="Pfam" id="PF00005">
    <property type="entry name" value="ABC_tran"/>
    <property type="match status" value="1"/>
</dbReference>
<dbReference type="InterPro" id="IPR005894">
    <property type="entry name" value="DrrA"/>
</dbReference>
<evidence type="ECO:0000256" key="6">
    <source>
        <dbReference type="ARBA" id="ARBA00049985"/>
    </source>
</evidence>
<dbReference type="InterPro" id="IPR050763">
    <property type="entry name" value="ABC_transporter_ATP-binding"/>
</dbReference>
<dbReference type="EMBL" id="BAABCQ010000101">
    <property type="protein sequence ID" value="GAA3993553.1"/>
    <property type="molecule type" value="Genomic_DNA"/>
</dbReference>
<protein>
    <submittedName>
        <fullName evidence="8">ABC transporter ATP-binding protein</fullName>
    </submittedName>
</protein>
<reference evidence="9" key="1">
    <citation type="journal article" date="2019" name="Int. J. Syst. Evol. Microbiol.">
        <title>The Global Catalogue of Microorganisms (GCM) 10K type strain sequencing project: providing services to taxonomists for standard genome sequencing and annotation.</title>
        <authorList>
            <consortium name="The Broad Institute Genomics Platform"/>
            <consortium name="The Broad Institute Genome Sequencing Center for Infectious Disease"/>
            <person name="Wu L."/>
            <person name="Ma J."/>
        </authorList>
    </citation>
    <scope>NUCLEOTIDE SEQUENCE [LARGE SCALE GENOMIC DNA]</scope>
    <source>
        <strain evidence="9">JCM 17027</strain>
    </source>
</reference>
<evidence type="ECO:0000313" key="9">
    <source>
        <dbReference type="Proteomes" id="UP001500034"/>
    </source>
</evidence>
<evidence type="ECO:0000259" key="7">
    <source>
        <dbReference type="PROSITE" id="PS50893"/>
    </source>
</evidence>